<dbReference type="PANTHER" id="PTHR44229">
    <property type="entry name" value="15-HYDROXYPROSTAGLANDIN DEHYDROGENASE [NAD(+)]"/>
    <property type="match status" value="1"/>
</dbReference>
<comment type="caution">
    <text evidence="24">The sequence shown here is derived from an EMBL/GenBank/DDBJ whole genome shotgun (WGS) entry which is preliminary data.</text>
</comment>
<dbReference type="InterPro" id="IPR002347">
    <property type="entry name" value="SDR_fam"/>
</dbReference>
<evidence type="ECO:0000256" key="23">
    <source>
        <dbReference type="RuleBase" id="RU000363"/>
    </source>
</evidence>
<keyword evidence="2" id="KW-0276">Fatty acid metabolism</keyword>
<comment type="catalytic activity">
    <reaction evidence="16">
        <text>resolvin D2 + NAD(+) = 7-oxoresolvin D2 + NADH + H(+)</text>
        <dbReference type="Rhea" id="RHEA:53584"/>
        <dbReference type="ChEBI" id="CHEBI:15378"/>
        <dbReference type="ChEBI" id="CHEBI:57540"/>
        <dbReference type="ChEBI" id="CHEBI:57945"/>
        <dbReference type="ChEBI" id="CHEBI:133367"/>
        <dbReference type="ChEBI" id="CHEBI:137497"/>
    </reaction>
    <physiologicalReaction direction="left-to-right" evidence="16">
        <dbReference type="Rhea" id="RHEA:53585"/>
    </physiologicalReaction>
</comment>
<protein>
    <recommendedName>
        <fullName evidence="6">15-hydroxyprostaglandin dehydrogenase [NAD(+)]</fullName>
        <ecNumber evidence="4">1.1.1.141</ecNumber>
        <ecNumber evidence="5">1.1.1.232</ecNumber>
    </recommendedName>
    <alternativeName>
        <fullName evidence="8">Eicosanoid/docosanoid dehydrogenase [NAD(+)]</fullName>
    </alternativeName>
    <alternativeName>
        <fullName evidence="7">Prostaglandin dehydrogenase 1</fullName>
    </alternativeName>
</protein>
<dbReference type="Pfam" id="PF00106">
    <property type="entry name" value="adh_short"/>
    <property type="match status" value="1"/>
</dbReference>
<comment type="catalytic activity">
    <reaction evidence="18">
        <text>prostaglandin A1 + NAD(+) = 15-oxo-prostaglandin A1 + NADH + H(+)</text>
        <dbReference type="Rhea" id="RHEA:41263"/>
        <dbReference type="ChEBI" id="CHEBI:15378"/>
        <dbReference type="ChEBI" id="CHEBI:57398"/>
        <dbReference type="ChEBI" id="CHEBI:57540"/>
        <dbReference type="ChEBI" id="CHEBI:57945"/>
        <dbReference type="ChEBI" id="CHEBI:85072"/>
    </reaction>
    <physiologicalReaction direction="left-to-right" evidence="18">
        <dbReference type="Rhea" id="RHEA:41264"/>
    </physiologicalReaction>
</comment>
<comment type="catalytic activity">
    <reaction evidence="20">
        <text>resolvin D2 + NAD(+) = 16-oxoresolvin D2 + NADH + H(+)</text>
        <dbReference type="Rhea" id="RHEA:53588"/>
        <dbReference type="ChEBI" id="CHEBI:15378"/>
        <dbReference type="ChEBI" id="CHEBI:57540"/>
        <dbReference type="ChEBI" id="CHEBI:57945"/>
        <dbReference type="ChEBI" id="CHEBI:133367"/>
        <dbReference type="ChEBI" id="CHEBI:137498"/>
    </reaction>
    <physiologicalReaction direction="left-to-right" evidence="20">
        <dbReference type="Rhea" id="RHEA:53589"/>
    </physiologicalReaction>
</comment>
<dbReference type="PRINTS" id="PR00080">
    <property type="entry name" value="SDRFAMILY"/>
</dbReference>
<evidence type="ECO:0000256" key="10">
    <source>
        <dbReference type="ARBA" id="ARBA00047325"/>
    </source>
</evidence>
<comment type="catalytic activity">
    <reaction evidence="19">
        <text>prostaglandin E2 + NAD(+) = 15-oxoprostaglandin E2 + NADH + H(+)</text>
        <dbReference type="Rhea" id="RHEA:11876"/>
        <dbReference type="ChEBI" id="CHEBI:15378"/>
        <dbReference type="ChEBI" id="CHEBI:57400"/>
        <dbReference type="ChEBI" id="CHEBI:57540"/>
        <dbReference type="ChEBI" id="CHEBI:57945"/>
        <dbReference type="ChEBI" id="CHEBI:606564"/>
        <dbReference type="EC" id="1.1.1.141"/>
    </reaction>
    <physiologicalReaction direction="left-to-right" evidence="19">
        <dbReference type="Rhea" id="RHEA:11877"/>
    </physiologicalReaction>
</comment>
<keyword evidence="3" id="KW-0560">Oxidoreductase</keyword>
<dbReference type="GO" id="GO:0007565">
    <property type="term" value="P:female pregnancy"/>
    <property type="evidence" value="ECO:0007669"/>
    <property type="project" value="TreeGrafter"/>
</dbReference>
<dbReference type="CDD" id="cd05323">
    <property type="entry name" value="ADH_SDR_c_like"/>
    <property type="match status" value="1"/>
</dbReference>
<evidence type="ECO:0000256" key="21">
    <source>
        <dbReference type="ARBA" id="ARBA00049151"/>
    </source>
</evidence>
<reference evidence="24 25" key="1">
    <citation type="journal article" date="2020" name="Nature">
        <title>Six reference-quality genomes reveal evolution of bat adaptations.</title>
        <authorList>
            <person name="Jebb D."/>
            <person name="Huang Z."/>
            <person name="Pippel M."/>
            <person name="Hughes G.M."/>
            <person name="Lavrichenko K."/>
            <person name="Devanna P."/>
            <person name="Winkler S."/>
            <person name="Jermiin L.S."/>
            <person name="Skirmuntt E.C."/>
            <person name="Katzourakis A."/>
            <person name="Burkitt-Gray L."/>
            <person name="Ray D.A."/>
            <person name="Sullivan K.A.M."/>
            <person name="Roscito J.G."/>
            <person name="Kirilenko B.M."/>
            <person name="Davalos L.M."/>
            <person name="Corthals A.P."/>
            <person name="Power M.L."/>
            <person name="Jones G."/>
            <person name="Ransome R.D."/>
            <person name="Dechmann D.K.N."/>
            <person name="Locatelli A.G."/>
            <person name="Puechmaille S.J."/>
            <person name="Fedrigo O."/>
            <person name="Jarvis E.D."/>
            <person name="Hiller M."/>
            <person name="Vernes S.C."/>
            <person name="Myers E.W."/>
            <person name="Teeling E.C."/>
        </authorList>
    </citation>
    <scope>NUCLEOTIDE SEQUENCE [LARGE SCALE GENOMIC DNA]</scope>
    <source>
        <strain evidence="24">MRouAeg1</strain>
        <tissue evidence="24">Muscle</tissue>
    </source>
</reference>
<accession>A0A7J8BR31</accession>
<comment type="catalytic activity">
    <reaction evidence="15">
        <text>resolvin D1 + NAD(+) = 17-oxoresolvin D1 + NADH + H(+)</text>
        <dbReference type="Rhea" id="RHEA:50128"/>
        <dbReference type="ChEBI" id="CHEBI:15378"/>
        <dbReference type="ChEBI" id="CHEBI:57540"/>
        <dbReference type="ChEBI" id="CHEBI:57945"/>
        <dbReference type="ChEBI" id="CHEBI:132079"/>
        <dbReference type="ChEBI" id="CHEBI:132081"/>
    </reaction>
    <physiologicalReaction direction="left-to-right" evidence="15">
        <dbReference type="Rhea" id="RHEA:50129"/>
    </physiologicalReaction>
</comment>
<dbReference type="Gene3D" id="3.40.50.720">
    <property type="entry name" value="NAD(P)-binding Rossmann-like Domain"/>
    <property type="match status" value="1"/>
</dbReference>
<evidence type="ECO:0000256" key="7">
    <source>
        <dbReference type="ARBA" id="ARBA00041812"/>
    </source>
</evidence>
<dbReference type="SUPFAM" id="SSF51735">
    <property type="entry name" value="NAD(P)-binding Rossmann-fold domains"/>
    <property type="match status" value="1"/>
</dbReference>
<evidence type="ECO:0000313" key="24">
    <source>
        <dbReference type="EMBL" id="KAF6401194.1"/>
    </source>
</evidence>
<evidence type="ECO:0000256" key="11">
    <source>
        <dbReference type="ARBA" id="ARBA00047672"/>
    </source>
</evidence>
<comment type="catalytic activity">
    <reaction evidence="13">
        <text>15-oxo-(5S,6R)-dihydroxy-(7E,9E,11Z)-eicosatrienoate + NADH + H(+) = (5S,6R,15S)-trihydroxy-(7E,9E,11Z)-eicosatrienoate + NAD(+)</text>
        <dbReference type="Rhea" id="RHEA:41596"/>
        <dbReference type="ChEBI" id="CHEBI:15378"/>
        <dbReference type="ChEBI" id="CHEBI:57540"/>
        <dbReference type="ChEBI" id="CHEBI:57945"/>
        <dbReference type="ChEBI" id="CHEBI:78325"/>
        <dbReference type="ChEBI" id="CHEBI:78329"/>
    </reaction>
    <physiologicalReaction direction="left-to-right" evidence="13">
        <dbReference type="Rhea" id="RHEA:41597"/>
    </physiologicalReaction>
</comment>
<comment type="similarity">
    <text evidence="1 23">Belongs to the short-chain dehydrogenases/reductases (SDR) family.</text>
</comment>
<evidence type="ECO:0000256" key="2">
    <source>
        <dbReference type="ARBA" id="ARBA00022501"/>
    </source>
</evidence>
<evidence type="ECO:0000256" key="15">
    <source>
        <dbReference type="ARBA" id="ARBA00048170"/>
    </source>
</evidence>
<dbReference type="GO" id="GO:0016404">
    <property type="term" value="F:15-hydroxyprostaglandin dehydrogenase (NAD+) activity"/>
    <property type="evidence" value="ECO:0007669"/>
    <property type="project" value="UniProtKB-EC"/>
</dbReference>
<evidence type="ECO:0000256" key="1">
    <source>
        <dbReference type="ARBA" id="ARBA00006484"/>
    </source>
</evidence>
<dbReference type="GO" id="GO:0005737">
    <property type="term" value="C:cytoplasm"/>
    <property type="evidence" value="ECO:0007669"/>
    <property type="project" value="TreeGrafter"/>
</dbReference>
<comment type="catalytic activity">
    <reaction evidence="11">
        <text>resolvin D1 + NAD(+) = 8-oxoresolvin D1 + NADH + H(+)</text>
        <dbReference type="Rhea" id="RHEA:50124"/>
        <dbReference type="ChEBI" id="CHEBI:15378"/>
        <dbReference type="ChEBI" id="CHEBI:57540"/>
        <dbReference type="ChEBI" id="CHEBI:57945"/>
        <dbReference type="ChEBI" id="CHEBI:132079"/>
        <dbReference type="ChEBI" id="CHEBI:132080"/>
    </reaction>
    <physiologicalReaction direction="left-to-right" evidence="11">
        <dbReference type="Rhea" id="RHEA:50125"/>
    </physiologicalReaction>
</comment>
<proteinExistence type="inferred from homology"/>
<evidence type="ECO:0000256" key="3">
    <source>
        <dbReference type="ARBA" id="ARBA00023002"/>
    </source>
</evidence>
<evidence type="ECO:0000313" key="25">
    <source>
        <dbReference type="Proteomes" id="UP000593571"/>
    </source>
</evidence>
<comment type="catalytic activity">
    <reaction evidence="22">
        <text>resolvin E1 + NAD(+) = 18-oxo-resolvin E1 + NADH + H(+)</text>
        <dbReference type="Rhea" id="RHEA:49244"/>
        <dbReference type="ChEBI" id="CHEBI:15378"/>
        <dbReference type="ChEBI" id="CHEBI:57540"/>
        <dbReference type="ChEBI" id="CHEBI:57945"/>
        <dbReference type="ChEBI" id="CHEBI:91000"/>
        <dbReference type="ChEBI" id="CHEBI:91001"/>
    </reaction>
    <physiologicalReaction direction="left-to-right" evidence="22">
        <dbReference type="Rhea" id="RHEA:49245"/>
    </physiologicalReaction>
</comment>
<dbReference type="InterPro" id="IPR020904">
    <property type="entry name" value="Sc_DH/Rdtase_CS"/>
</dbReference>
<dbReference type="PROSITE" id="PS00061">
    <property type="entry name" value="ADH_SHORT"/>
    <property type="match status" value="1"/>
</dbReference>
<dbReference type="PANTHER" id="PTHR44229:SF4">
    <property type="entry name" value="15-HYDROXYPROSTAGLANDIN DEHYDROGENASE [NAD(+)]"/>
    <property type="match status" value="1"/>
</dbReference>
<evidence type="ECO:0000256" key="22">
    <source>
        <dbReference type="ARBA" id="ARBA00049188"/>
    </source>
</evidence>
<dbReference type="InterPro" id="IPR036291">
    <property type="entry name" value="NAD(P)-bd_dom_sf"/>
</dbReference>
<dbReference type="GO" id="GO:0006693">
    <property type="term" value="P:prostaglandin metabolic process"/>
    <property type="evidence" value="ECO:0007669"/>
    <property type="project" value="UniProtKB-KW"/>
</dbReference>
<keyword evidence="25" id="KW-1185">Reference proteome</keyword>
<dbReference type="Proteomes" id="UP000593571">
    <property type="component" value="Unassembled WGS sequence"/>
</dbReference>
<evidence type="ECO:0000256" key="19">
    <source>
        <dbReference type="ARBA" id="ARBA00048739"/>
    </source>
</evidence>
<keyword evidence="2" id="KW-0443">Lipid metabolism</keyword>
<comment type="catalytic activity">
    <reaction evidence="14">
        <text>(11R)-hydroxy-(5Z,8Z,12E,14Z)-eicosatetraenoate + NAD(+) = 11-oxo-(5Z,8Z,12E,14Z)-eicosatetraenoate + NADH + H(+)</text>
        <dbReference type="Rhea" id="RHEA:48640"/>
        <dbReference type="ChEBI" id="CHEBI:15378"/>
        <dbReference type="ChEBI" id="CHEBI:57540"/>
        <dbReference type="ChEBI" id="CHEBI:57945"/>
        <dbReference type="ChEBI" id="CHEBI:78836"/>
        <dbReference type="ChEBI" id="CHEBI:90697"/>
    </reaction>
    <physiologicalReaction direction="left-to-right" evidence="14">
        <dbReference type="Rhea" id="RHEA:48641"/>
    </physiologicalReaction>
</comment>
<dbReference type="GO" id="GO:0047034">
    <property type="term" value="F:15-hydroxyicosatetraenoate dehydrogenase activity"/>
    <property type="evidence" value="ECO:0007669"/>
    <property type="project" value="UniProtKB-EC"/>
</dbReference>
<evidence type="ECO:0000256" key="18">
    <source>
        <dbReference type="ARBA" id="ARBA00048611"/>
    </source>
</evidence>
<dbReference type="AlphaFoldDB" id="A0A7J8BR31"/>
<evidence type="ECO:0000256" key="6">
    <source>
        <dbReference type="ARBA" id="ARBA00040276"/>
    </source>
</evidence>
<keyword evidence="2" id="KW-0644">Prostaglandin metabolism</keyword>
<organism evidence="24 25">
    <name type="scientific">Rousettus aegyptiacus</name>
    <name type="common">Egyptian fruit bat</name>
    <name type="synonym">Pteropus aegyptiacus</name>
    <dbReference type="NCBI Taxonomy" id="9407"/>
    <lineage>
        <taxon>Eukaryota</taxon>
        <taxon>Metazoa</taxon>
        <taxon>Chordata</taxon>
        <taxon>Craniata</taxon>
        <taxon>Vertebrata</taxon>
        <taxon>Euteleostomi</taxon>
        <taxon>Mammalia</taxon>
        <taxon>Eutheria</taxon>
        <taxon>Laurasiatheria</taxon>
        <taxon>Chiroptera</taxon>
        <taxon>Yinpterochiroptera</taxon>
        <taxon>Pteropodoidea</taxon>
        <taxon>Pteropodidae</taxon>
        <taxon>Rousettinae</taxon>
        <taxon>Rousettus</taxon>
    </lineage>
</organism>
<evidence type="ECO:0000256" key="20">
    <source>
        <dbReference type="ARBA" id="ARBA00048921"/>
    </source>
</evidence>
<dbReference type="FunFam" id="3.40.50.720:FF:000149">
    <property type="entry name" value="15-hydroxyprostaglandin dehydrogenase [NAD(+)]"/>
    <property type="match status" value="1"/>
</dbReference>
<evidence type="ECO:0000256" key="5">
    <source>
        <dbReference type="ARBA" id="ARBA00039060"/>
    </source>
</evidence>
<gene>
    <name evidence="24" type="ORF">HJG63_006407</name>
</gene>
<dbReference type="EC" id="1.1.1.232" evidence="5"/>
<evidence type="ECO:0000256" key="17">
    <source>
        <dbReference type="ARBA" id="ARBA00048535"/>
    </source>
</evidence>
<comment type="catalytic activity">
    <reaction evidence="12">
        <text>14-hydroxy-(4Z,7Z,10Z,12E,16Z,19Z)-docosahexaenoate + NAD(+) = 14-oxo-(4Z,7Z,10Z,12E,16Z,19Z)-docosahexaenoate + NADH + H(+)</text>
        <dbReference type="Rhea" id="RHEA:48952"/>
        <dbReference type="ChEBI" id="CHEBI:15378"/>
        <dbReference type="ChEBI" id="CHEBI:57540"/>
        <dbReference type="ChEBI" id="CHEBI:57945"/>
        <dbReference type="ChEBI" id="CHEBI:90866"/>
        <dbReference type="ChEBI" id="CHEBI:90867"/>
    </reaction>
    <physiologicalReaction direction="left-to-right" evidence="12">
        <dbReference type="Rhea" id="RHEA:48953"/>
    </physiologicalReaction>
</comment>
<sequence length="266" mass="28896">MHVNGKVALVTGAAQGIGRAIAEALLHKGAKVALVDCNLEVGMKCKAALDEQFEPQKTLFIQCDVADQEQLRDTFRKTVDHFGKLDILVNNAGVNNEKNWEKMLQINLVSVISGTYLGMDYMSKQNGGEGGVIINMASLAGLIAAAQQPVYCASKHGIVGFTRSVAMAADLMKCGVRMNAICPGYVNTAILKTIEKEENMGQYIHYTDHIKDMMKCYGILDPSVIANSLITLIEDDTLNGAIMKITATTGIRFQECSEIPHVEKAQ</sequence>
<comment type="catalytic activity">
    <reaction evidence="17">
        <text>lipoxin A4 + NAD(+) = 15-oxo-(5S,6R)-dihydroxy-(7E,9E,11Z,13E)-eicosatetraenoate + NADH + H(+)</text>
        <dbReference type="Rhea" id="RHEA:41572"/>
        <dbReference type="ChEBI" id="CHEBI:15378"/>
        <dbReference type="ChEBI" id="CHEBI:57540"/>
        <dbReference type="ChEBI" id="CHEBI:57945"/>
        <dbReference type="ChEBI" id="CHEBI:67026"/>
        <dbReference type="ChEBI" id="CHEBI:78311"/>
    </reaction>
    <physiologicalReaction direction="left-to-right" evidence="17">
        <dbReference type="Rhea" id="RHEA:41573"/>
    </physiologicalReaction>
</comment>
<dbReference type="KEGG" id="ray:107497813"/>
<evidence type="ECO:0000256" key="12">
    <source>
        <dbReference type="ARBA" id="ARBA00048008"/>
    </source>
</evidence>
<comment type="catalytic activity">
    <reaction evidence="21">
        <text>(15S)-hydroxy-(5Z,8Z,11Z,13E)-eicosatetraenoate + NAD(+) = 15-oxo-(5Z,8Z,11Z,13E)-eicosatetraenoate + NADH + H(+)</text>
        <dbReference type="Rhea" id="RHEA:23260"/>
        <dbReference type="ChEBI" id="CHEBI:15378"/>
        <dbReference type="ChEBI" id="CHEBI:57409"/>
        <dbReference type="ChEBI" id="CHEBI:57410"/>
        <dbReference type="ChEBI" id="CHEBI:57540"/>
        <dbReference type="ChEBI" id="CHEBI:57945"/>
        <dbReference type="EC" id="1.1.1.232"/>
    </reaction>
    <physiologicalReaction direction="left-to-right" evidence="21">
        <dbReference type="Rhea" id="RHEA:23261"/>
    </physiologicalReaction>
</comment>
<dbReference type="EC" id="1.1.1.141" evidence="4"/>
<evidence type="ECO:0000256" key="16">
    <source>
        <dbReference type="ARBA" id="ARBA00048393"/>
    </source>
</evidence>
<evidence type="ECO:0000256" key="9">
    <source>
        <dbReference type="ARBA" id="ARBA00045705"/>
    </source>
</evidence>
<comment type="catalytic activity">
    <reaction evidence="10">
        <text>prostaglandin E1 + NAD(+) = 15-oxoprostaglandin E1 + NADH + H(+)</text>
        <dbReference type="Rhea" id="RHEA:16477"/>
        <dbReference type="ChEBI" id="CHEBI:15378"/>
        <dbReference type="ChEBI" id="CHEBI:57397"/>
        <dbReference type="ChEBI" id="CHEBI:57401"/>
        <dbReference type="ChEBI" id="CHEBI:57540"/>
        <dbReference type="ChEBI" id="CHEBI:57945"/>
    </reaction>
    <physiologicalReaction direction="left-to-right" evidence="10">
        <dbReference type="Rhea" id="RHEA:16478"/>
    </physiologicalReaction>
</comment>
<evidence type="ECO:0000256" key="8">
    <source>
        <dbReference type="ARBA" id="ARBA00042026"/>
    </source>
</evidence>
<evidence type="ECO:0000256" key="13">
    <source>
        <dbReference type="ARBA" id="ARBA00048140"/>
    </source>
</evidence>
<dbReference type="EMBL" id="JACASE010000016">
    <property type="protein sequence ID" value="KAF6401194.1"/>
    <property type="molecule type" value="Genomic_DNA"/>
</dbReference>
<comment type="function">
    <text evidence="9">Catalyzes the NAD-dependent dehydrogenation (oxidation) of a broad array of hydroxylated polyunsaturated fatty acids (mainly eicosanoids and docosanoids, including prostaglandins, lipoxins and resolvins), yielding their corresponding keto (oxo) metabolites. Decreases the levels of the pro-proliferative prostaglandins such as prostaglandin E2 (whose activity is increased in cancer because of an increase in the expression of cyclooxygenase 2) and generates oxo-fatty acid products that can profoundly influence cell function by abrogating pro-inflammatory cytokine expression. Converts resolvins E1, D1 and D2 to their oxo products, which represents a mode of resolvin inactivation. Resolvin E1 plays important roles during the resolution phase of acute inflammation, while resolvins D1 and D2 have a unique role in obesity-induced adipose inflammation.</text>
</comment>
<dbReference type="OrthoDB" id="37659at2759"/>
<evidence type="ECO:0000256" key="4">
    <source>
        <dbReference type="ARBA" id="ARBA00038968"/>
    </source>
</evidence>
<evidence type="ECO:0000256" key="14">
    <source>
        <dbReference type="ARBA" id="ARBA00048144"/>
    </source>
</evidence>
<dbReference type="PRINTS" id="PR00081">
    <property type="entry name" value="GDHRDH"/>
</dbReference>
<name>A0A7J8BR31_ROUAE</name>